<dbReference type="Gramene" id="OMO51854">
    <property type="protein sequence ID" value="OMO51854"/>
    <property type="gene ID" value="CCACVL1_29546"/>
</dbReference>
<evidence type="ECO:0000313" key="1">
    <source>
        <dbReference type="EMBL" id="OMO51854.1"/>
    </source>
</evidence>
<protein>
    <submittedName>
        <fullName evidence="1">Uncharacterized protein</fullName>
    </submittedName>
</protein>
<proteinExistence type="predicted"/>
<reference evidence="1 2" key="1">
    <citation type="submission" date="2013-09" db="EMBL/GenBank/DDBJ databases">
        <title>Corchorus capsularis genome sequencing.</title>
        <authorList>
            <person name="Alam M."/>
            <person name="Haque M.S."/>
            <person name="Islam M.S."/>
            <person name="Emdad E.M."/>
            <person name="Islam M.M."/>
            <person name="Ahmed B."/>
            <person name="Halim A."/>
            <person name="Hossen Q.M.M."/>
            <person name="Hossain M.Z."/>
            <person name="Ahmed R."/>
            <person name="Khan M.M."/>
            <person name="Islam R."/>
            <person name="Rashid M.M."/>
            <person name="Khan S.A."/>
            <person name="Rahman M.S."/>
            <person name="Alam M."/>
        </authorList>
    </citation>
    <scope>NUCLEOTIDE SEQUENCE [LARGE SCALE GENOMIC DNA]</scope>
    <source>
        <strain evidence="2">cv. CVL-1</strain>
        <tissue evidence="1">Whole seedling</tissue>
    </source>
</reference>
<accession>A0A1R3G1B2</accession>
<gene>
    <name evidence="1" type="ORF">CCACVL1_29546</name>
</gene>
<dbReference type="AlphaFoldDB" id="A0A1R3G1B2"/>
<sequence length="26" mass="2840">MTTRRTRSVAAIVTARVELKTGPLIV</sequence>
<keyword evidence="2" id="KW-1185">Reference proteome</keyword>
<organism evidence="1 2">
    <name type="scientific">Corchorus capsularis</name>
    <name type="common">Jute</name>
    <dbReference type="NCBI Taxonomy" id="210143"/>
    <lineage>
        <taxon>Eukaryota</taxon>
        <taxon>Viridiplantae</taxon>
        <taxon>Streptophyta</taxon>
        <taxon>Embryophyta</taxon>
        <taxon>Tracheophyta</taxon>
        <taxon>Spermatophyta</taxon>
        <taxon>Magnoliopsida</taxon>
        <taxon>eudicotyledons</taxon>
        <taxon>Gunneridae</taxon>
        <taxon>Pentapetalae</taxon>
        <taxon>rosids</taxon>
        <taxon>malvids</taxon>
        <taxon>Malvales</taxon>
        <taxon>Malvaceae</taxon>
        <taxon>Grewioideae</taxon>
        <taxon>Apeibeae</taxon>
        <taxon>Corchorus</taxon>
    </lineage>
</organism>
<dbReference type="EMBL" id="AWWV01015669">
    <property type="protein sequence ID" value="OMO51854.1"/>
    <property type="molecule type" value="Genomic_DNA"/>
</dbReference>
<dbReference type="Proteomes" id="UP000188268">
    <property type="component" value="Unassembled WGS sequence"/>
</dbReference>
<evidence type="ECO:0000313" key="2">
    <source>
        <dbReference type="Proteomes" id="UP000188268"/>
    </source>
</evidence>
<name>A0A1R3G1B2_COCAP</name>
<comment type="caution">
    <text evidence="1">The sequence shown here is derived from an EMBL/GenBank/DDBJ whole genome shotgun (WGS) entry which is preliminary data.</text>
</comment>